<comment type="similarity">
    <text evidence="1">Belongs to the universal stress protein A family.</text>
</comment>
<name>A0A4Q0NUF6_9FLAO</name>
<dbReference type="Gene3D" id="3.40.50.12370">
    <property type="match status" value="1"/>
</dbReference>
<dbReference type="AlphaFoldDB" id="A0A4Q0NUF6"/>
<feature type="domain" description="UspA" evidence="2">
    <location>
        <begin position="1"/>
        <end position="146"/>
    </location>
</feature>
<dbReference type="EMBL" id="QOVI01000003">
    <property type="protein sequence ID" value="RXG15138.1"/>
    <property type="molecule type" value="Genomic_DNA"/>
</dbReference>
<dbReference type="PANTHER" id="PTHR46268">
    <property type="entry name" value="STRESS RESPONSE PROTEIN NHAX"/>
    <property type="match status" value="1"/>
</dbReference>
<dbReference type="PANTHER" id="PTHR46268:SF6">
    <property type="entry name" value="UNIVERSAL STRESS PROTEIN UP12"/>
    <property type="match status" value="1"/>
</dbReference>
<dbReference type="CDD" id="cd00293">
    <property type="entry name" value="USP-like"/>
    <property type="match status" value="1"/>
</dbReference>
<accession>A0A4Q0NUF6</accession>
<dbReference type="InterPro" id="IPR006016">
    <property type="entry name" value="UspA"/>
</dbReference>
<keyword evidence="4" id="KW-1185">Reference proteome</keyword>
<dbReference type="Proteomes" id="UP000289821">
    <property type="component" value="Unassembled WGS sequence"/>
</dbReference>
<organism evidence="3 4">
    <name type="scientific">Leeuwenhoekiella aestuarii</name>
    <dbReference type="NCBI Taxonomy" id="2249426"/>
    <lineage>
        <taxon>Bacteria</taxon>
        <taxon>Pseudomonadati</taxon>
        <taxon>Bacteroidota</taxon>
        <taxon>Flavobacteriia</taxon>
        <taxon>Flavobacteriales</taxon>
        <taxon>Flavobacteriaceae</taxon>
        <taxon>Leeuwenhoekiella</taxon>
    </lineage>
</organism>
<evidence type="ECO:0000313" key="3">
    <source>
        <dbReference type="EMBL" id="RXG15138.1"/>
    </source>
</evidence>
<gene>
    <name evidence="3" type="ORF">DSM04_10325</name>
</gene>
<reference evidence="3 4" key="1">
    <citation type="submission" date="2018-07" db="EMBL/GenBank/DDBJ databases">
        <title>Leeuwenhoekiella genomics.</title>
        <authorList>
            <person name="Tahon G."/>
            <person name="Willems A."/>
        </authorList>
    </citation>
    <scope>NUCLEOTIDE SEQUENCE [LARGE SCALE GENOMIC DNA]</scope>
    <source>
        <strain evidence="3 4">R-50232</strain>
    </source>
</reference>
<comment type="caution">
    <text evidence="3">The sequence shown here is derived from an EMBL/GenBank/DDBJ whole genome shotgun (WGS) entry which is preliminary data.</text>
</comment>
<evidence type="ECO:0000256" key="1">
    <source>
        <dbReference type="ARBA" id="ARBA00008791"/>
    </source>
</evidence>
<proteinExistence type="inferred from homology"/>
<sequence length="282" mass="32413">MKRILLPTDFSEDSFNAIQYALQLMQSETCTFVLLHTYTPPMISTHTMLDSSAVWSIQKSVEDNARRNLDDLSEKLQLDFPNTKHSFKTRVSFNLLVPEMGEVVLKDRIDLVIMATQGATGAKEIFLGTNTMYAIKHLKIPVLAVPARYSYQIPKQILFATDYSASKGNLFFSLLRDLAQTHRSHIQILNSYFGVPLRDSQIAFKDYLNTYFKDIIHIFHVVDGKEVLDAIEHFESENTIDLLVMVHNKHNFFENLLFNPTINKIVYHTKVPFLVIPSIKQN</sequence>
<feature type="domain" description="UspA" evidence="2">
    <location>
        <begin position="219"/>
        <end position="277"/>
    </location>
</feature>
<dbReference type="OrthoDB" id="9788959at2"/>
<evidence type="ECO:0000259" key="2">
    <source>
        <dbReference type="Pfam" id="PF00582"/>
    </source>
</evidence>
<dbReference type="PRINTS" id="PR01438">
    <property type="entry name" value="UNVRSLSTRESS"/>
</dbReference>
<evidence type="ECO:0000313" key="4">
    <source>
        <dbReference type="Proteomes" id="UP000289821"/>
    </source>
</evidence>
<dbReference type="RefSeq" id="WP_128760746.1">
    <property type="nucleotide sequence ID" value="NZ_QOVI01000003.1"/>
</dbReference>
<dbReference type="SUPFAM" id="SSF52402">
    <property type="entry name" value="Adenine nucleotide alpha hydrolases-like"/>
    <property type="match status" value="2"/>
</dbReference>
<dbReference type="Pfam" id="PF00582">
    <property type="entry name" value="Usp"/>
    <property type="match status" value="2"/>
</dbReference>
<dbReference type="InterPro" id="IPR006015">
    <property type="entry name" value="Universal_stress_UspA"/>
</dbReference>
<protein>
    <submittedName>
        <fullName evidence="3">Nucleotide-binding universal stress UspA family protein</fullName>
    </submittedName>
</protein>